<sequence length="314" mass="35879">MSTGGPYPERGSPTFAAPVLAHVCSESRRVVMRTGRMYQMRCPDTDRAQWTWFDTEHDTFFINGEHDLQTWMKRYDPDFVLAVQHVFVGIEPGVSTNSGRRSRAARALVRRGLYRNPLDNTVVRLFPNLKTMFFYLLDQEIVLNAPHLYPRRRSLQNEDDSSQDDESQVVEFQGASDIAAMSHFDGPFELDPSKAHEVRWIEKAIVRRGGGVDVYHQRMASYIDYMVEWRKTIHRRVRGNWIQAEWDRSPVAMGRDELVLVASPVSAGGGDADDEAELAVTVGGLPGYCRVNAEHPWVKACLARMPEIRFVYTL</sequence>
<protein>
    <submittedName>
        <fullName evidence="1">Uncharacterized protein</fullName>
    </submittedName>
</protein>
<dbReference type="EMBL" id="JAKJXP020000036">
    <property type="protein sequence ID" value="KAK7752635.1"/>
    <property type="molecule type" value="Genomic_DNA"/>
</dbReference>
<organism evidence="1 2">
    <name type="scientific">Diatrype stigma</name>
    <dbReference type="NCBI Taxonomy" id="117547"/>
    <lineage>
        <taxon>Eukaryota</taxon>
        <taxon>Fungi</taxon>
        <taxon>Dikarya</taxon>
        <taxon>Ascomycota</taxon>
        <taxon>Pezizomycotina</taxon>
        <taxon>Sordariomycetes</taxon>
        <taxon>Xylariomycetidae</taxon>
        <taxon>Xylariales</taxon>
        <taxon>Diatrypaceae</taxon>
        <taxon>Diatrype</taxon>
    </lineage>
</organism>
<gene>
    <name evidence="1" type="ORF">SLS62_005404</name>
</gene>
<proteinExistence type="predicted"/>
<evidence type="ECO:0000313" key="2">
    <source>
        <dbReference type="Proteomes" id="UP001320420"/>
    </source>
</evidence>
<dbReference type="Proteomes" id="UP001320420">
    <property type="component" value="Unassembled WGS sequence"/>
</dbReference>
<accession>A0AAN9UUY7</accession>
<reference evidence="1 2" key="1">
    <citation type="submission" date="2024-02" db="EMBL/GenBank/DDBJ databases">
        <title>De novo assembly and annotation of 12 fungi associated with fruit tree decline syndrome in Ontario, Canada.</title>
        <authorList>
            <person name="Sulman M."/>
            <person name="Ellouze W."/>
            <person name="Ilyukhin E."/>
        </authorList>
    </citation>
    <scope>NUCLEOTIDE SEQUENCE [LARGE SCALE GENOMIC DNA]</scope>
    <source>
        <strain evidence="1 2">M11/M66-122</strain>
    </source>
</reference>
<comment type="caution">
    <text evidence="1">The sequence shown here is derived from an EMBL/GenBank/DDBJ whole genome shotgun (WGS) entry which is preliminary data.</text>
</comment>
<keyword evidence="2" id="KW-1185">Reference proteome</keyword>
<evidence type="ECO:0000313" key="1">
    <source>
        <dbReference type="EMBL" id="KAK7752635.1"/>
    </source>
</evidence>
<dbReference type="AlphaFoldDB" id="A0AAN9UUY7"/>
<name>A0AAN9UUY7_9PEZI</name>